<dbReference type="Pfam" id="PF03239">
    <property type="entry name" value="FTR1"/>
    <property type="match status" value="1"/>
</dbReference>
<comment type="subcellular location">
    <subcellularLocation>
        <location evidence="1">Membrane</location>
        <topology evidence="1">Multi-pass membrane protein</topology>
    </subcellularLocation>
</comment>
<evidence type="ECO:0000313" key="8">
    <source>
        <dbReference type="Proteomes" id="UP001466331"/>
    </source>
</evidence>
<protein>
    <submittedName>
        <fullName evidence="7">FTR1 family protein</fullName>
    </submittedName>
</protein>
<dbReference type="InterPro" id="IPR004923">
    <property type="entry name" value="FTR1/Fip1/EfeU"/>
</dbReference>
<name>A0ABU9UAA4_9SPIR</name>
<evidence type="ECO:0000256" key="1">
    <source>
        <dbReference type="ARBA" id="ARBA00004141"/>
    </source>
</evidence>
<keyword evidence="4 6" id="KW-1133">Transmembrane helix</keyword>
<comment type="similarity">
    <text evidence="2">Belongs to the oxidase-dependent Fe transporter (OFeT) (TC 9.A.10.1) family.</text>
</comment>
<evidence type="ECO:0000256" key="6">
    <source>
        <dbReference type="SAM" id="Phobius"/>
    </source>
</evidence>
<dbReference type="EMBL" id="JBCHKQ010000001">
    <property type="protein sequence ID" value="MEM5947414.1"/>
    <property type="molecule type" value="Genomic_DNA"/>
</dbReference>
<sequence>MLASFIVMFREVLEIALLSGILITYLDRKGAGQYKNLVWSAIAMGIALSILLAMGFDVLAGGFTGKSEQIYEGILMIAGAILVTSLILWMIREGNYAKKLTSQIERAIDKKAVMGIFSITLIAVLREGIEIVFFMYGVAAKAQGGMIIGAVLGTILAIAAGIIINIAGKRIGLYGFFMVTNIILILFAAGMLSYGVHELQEAGIIPTVIEHVYDINPPVVTEGVYPLLHEKGALGSIAKSLFGYNGNPSLIESLTYVIYLISVGFYWKRSTHEKNDNKKVTAN</sequence>
<dbReference type="Proteomes" id="UP001466331">
    <property type="component" value="Unassembled WGS sequence"/>
</dbReference>
<feature type="transmembrane region" description="Helical" evidence="6">
    <location>
        <begin position="112"/>
        <end position="136"/>
    </location>
</feature>
<keyword evidence="3 6" id="KW-0812">Transmembrane</keyword>
<dbReference type="PANTHER" id="PTHR31632:SF2">
    <property type="entry name" value="PLASMA MEMBRANE IRON PERMEASE"/>
    <property type="match status" value="1"/>
</dbReference>
<organism evidence="7 8">
    <name type="scientific">Rarispira pelagica</name>
    <dbReference type="NCBI Taxonomy" id="3141764"/>
    <lineage>
        <taxon>Bacteria</taxon>
        <taxon>Pseudomonadati</taxon>
        <taxon>Spirochaetota</taxon>
        <taxon>Spirochaetia</taxon>
        <taxon>Winmispirales</taxon>
        <taxon>Winmispiraceae</taxon>
        <taxon>Rarispira</taxon>
    </lineage>
</organism>
<accession>A0ABU9UAA4</accession>
<dbReference type="RefSeq" id="WP_420068863.1">
    <property type="nucleotide sequence ID" value="NZ_JBCHKQ010000001.1"/>
</dbReference>
<evidence type="ECO:0000256" key="4">
    <source>
        <dbReference type="ARBA" id="ARBA00022989"/>
    </source>
</evidence>
<evidence type="ECO:0000256" key="5">
    <source>
        <dbReference type="ARBA" id="ARBA00023136"/>
    </source>
</evidence>
<feature type="transmembrane region" description="Helical" evidence="6">
    <location>
        <begin position="142"/>
        <end position="164"/>
    </location>
</feature>
<keyword evidence="5 6" id="KW-0472">Membrane</keyword>
<evidence type="ECO:0000313" key="7">
    <source>
        <dbReference type="EMBL" id="MEM5947414.1"/>
    </source>
</evidence>
<feature type="transmembrane region" description="Helical" evidence="6">
    <location>
        <begin position="70"/>
        <end position="91"/>
    </location>
</feature>
<feature type="transmembrane region" description="Helical" evidence="6">
    <location>
        <begin position="38"/>
        <end position="64"/>
    </location>
</feature>
<comment type="caution">
    <text evidence="7">The sequence shown here is derived from an EMBL/GenBank/DDBJ whole genome shotgun (WGS) entry which is preliminary data.</text>
</comment>
<evidence type="ECO:0000256" key="2">
    <source>
        <dbReference type="ARBA" id="ARBA00008333"/>
    </source>
</evidence>
<dbReference type="PANTHER" id="PTHR31632">
    <property type="entry name" value="IRON TRANSPORTER FTH1"/>
    <property type="match status" value="1"/>
</dbReference>
<reference evidence="7 8" key="1">
    <citation type="submission" date="2024-03" db="EMBL/GenBank/DDBJ databases">
        <title>Ignisphaera cupida sp. nov., a hyperthermophilic hydrolytic archaeon from a hot spring of Kamchatka, and proposal of Ignisphaeraceae fam. nov.</title>
        <authorList>
            <person name="Podosokorskaya O.A."/>
            <person name="Elcheninov A.G."/>
            <person name="Maltseva A.I."/>
            <person name="Zayulina K.S."/>
            <person name="Novikov A."/>
            <person name="Merkel A.Y."/>
        </authorList>
    </citation>
    <scope>NUCLEOTIDE SEQUENCE [LARGE SCALE GENOMIC DNA]</scope>
    <source>
        <strain evidence="7 8">38H-sp</strain>
    </source>
</reference>
<feature type="transmembrane region" description="Helical" evidence="6">
    <location>
        <begin position="249"/>
        <end position="267"/>
    </location>
</feature>
<evidence type="ECO:0000256" key="3">
    <source>
        <dbReference type="ARBA" id="ARBA00022692"/>
    </source>
</evidence>
<keyword evidence="8" id="KW-1185">Reference proteome</keyword>
<proteinExistence type="inferred from homology"/>
<feature type="transmembrane region" description="Helical" evidence="6">
    <location>
        <begin position="171"/>
        <end position="192"/>
    </location>
</feature>
<gene>
    <name evidence="7" type="ORF">WKV44_02545</name>
</gene>